<feature type="compositionally biased region" description="Basic and acidic residues" evidence="1">
    <location>
        <begin position="909"/>
        <end position="933"/>
    </location>
</feature>
<feature type="compositionally biased region" description="Acidic residues" evidence="1">
    <location>
        <begin position="1671"/>
        <end position="1686"/>
    </location>
</feature>
<dbReference type="RefSeq" id="XP_047772367.1">
    <property type="nucleotide sequence ID" value="XM_047921959.1"/>
</dbReference>
<feature type="compositionally biased region" description="Basic and acidic residues" evidence="1">
    <location>
        <begin position="1613"/>
        <end position="1633"/>
    </location>
</feature>
<organism evidence="2 3">
    <name type="scientific">Rhodofomes roseus</name>
    <dbReference type="NCBI Taxonomy" id="34475"/>
    <lineage>
        <taxon>Eukaryota</taxon>
        <taxon>Fungi</taxon>
        <taxon>Dikarya</taxon>
        <taxon>Basidiomycota</taxon>
        <taxon>Agaricomycotina</taxon>
        <taxon>Agaricomycetes</taxon>
        <taxon>Polyporales</taxon>
        <taxon>Rhodofomes</taxon>
    </lineage>
</organism>
<evidence type="ECO:0000313" key="3">
    <source>
        <dbReference type="Proteomes" id="UP000814176"/>
    </source>
</evidence>
<sequence length="1686" mass="182863">MGDVRSDDAMFARLQEDVESKLTVGGCAYSEHLIPGAGPWVCEVNGQSYVWHAATRAYWIHVNVLDDDEVAKFTALVKSRAQIHKYLEAGLGTAILDKYEGVHKDRRDDFLKKVALGYQSQLDVYVQIFTNKFWEKVVERFDHLPTQEDLLERHSAISDIANTFTYDAACDEIRKYWENVSRSAQGIDLTTDLEDMLHAVKASSKLTAQWRIKQSTHEPDVDDKDERTNLPLENIWELSFQRRKRKRGSACYPVHSYPYQPLIMIVQGIFDRGGKGSEREHAGLQEAPAQRPMGRLRPHPSTRPKLSSFGLLSGSEREHAGLQEAPAQRPMGRLRPRPSTRPKLSSFGLLSEMHYIPLRVLYIATANSLRRLFHDRYLLTLWNCNGPKWGSTQQPLRNMPESTAKPSEATRSSRSSRSGSRSKLKALRAEIKAKLAASQERVEQALAEAAASQQRINAVLEECKQTREDLLVSVDEALSAASSSSRSRSSRTHTARTESSDQENSARASTEQTPSDCEVERAPHPEQPEPTAESAQSQPEDQSRAAPVPAAKPRTTPKSGACAELNDAAAVAPASGMNERRVPPIHVHAREGIGTQPYVVYRKTEPELAETNVVCSEPSRDMKYISLAPNDAFSVADDALDPPGVEHHEPASRASAPSGSARRAAFDSHHVLDPVLDLDHPVSHHFTRPIARQDARAVPTDARVRICHWLAELPVQLAAPGDPETRGTRPLGPSSPASPLPPRVPHLDSRDSPLESGTPIPNLCGPGDTQTGRAAQDSRDTRASPAPSDRVDGDTADEEQAGRDAEVKEKEGKVWEQMKRDEEEGRDGESKREHDGSRYKGTPSTDVPPSPPLPPSTVPAPADVSTNGEFVVRAAGHDPRTHPSRDDSKIVPAGTMRGDTADARSCTSDVHHISGMDAPRDDLKDVPSVRHDGTANAQCGTPDVRSPTATARRATRTSSPPLDAHGANDRLLDGHHEHPPSGELGESSDAGSATRGTKPPVLYSPAVPSSPRAFPLHLSGLPFEPGTSGSEVRGLGDTQTGRAARDSHDACAGPVPSIKDAPSTGRGGVAQGVSDAQRGGGEESTKSEGEEGCRMNRQDEHEGSKIIGTPFPDVPPSPPPLPPPTVPAPAGVSTNGEFVVRAASHNPRTHIRRDDSKVVPATMRGNTEDAHARTSDVPRIQLDATRCGPHVPTEVQALRCSSAAEPSLVKLAEQPDVPRTSPPLSPLQVTASTGASTSMQLVVRPGECEYRKGVHWDDLKVVPAVLLGSTADAQRGTSNIHVANVRNAVLGMHQDPTGVAAENNHDVRDVRSSVLATVPTTSDSMVAQPAKMEEGEGCGMAAGISTSSRITAPLRSSMRSTTSSPLVVDATCSTGSRTSARSSTPNRSAAHPAVGRYVPPARRTHERATLHVRNVPSAAQRFEQVMTDWKEQQRCRDKQQQEELHQREEESRLRLEAMQQRLDRKLWDMATSLKKTRRASSTVTAPSGNMHAKSSERERSPPVEPSSSTCAKVRETSTPTGSAVPGKRRRLSGTTAAYAHTGTVSGTSTSNGVFGHRRSRTSTSTPLHDVLGPERVHARSHASSSPSCYAQPAVRATAGGWSDDDVVSSSSDHANDERELSEHSESLSDHLGHQDYTTDSVVVEDYYESESDVHDLSADSYASSPSAYSADDYDNDDSYEDDYYSE</sequence>
<accession>A0ABQ8JXJ2</accession>
<feature type="region of interest" description="Disordered" evidence="1">
    <location>
        <begin position="640"/>
        <end position="665"/>
    </location>
</feature>
<feature type="compositionally biased region" description="Basic and acidic residues" evidence="1">
    <location>
        <begin position="1080"/>
        <end position="1104"/>
    </location>
</feature>
<feature type="compositionally biased region" description="Polar residues" evidence="1">
    <location>
        <begin position="502"/>
        <end position="515"/>
    </location>
</feature>
<feature type="compositionally biased region" description="Low complexity" evidence="1">
    <location>
        <begin position="652"/>
        <end position="663"/>
    </location>
</feature>
<feature type="region of interest" description="Disordered" evidence="1">
    <location>
        <begin position="1355"/>
        <end position="1393"/>
    </location>
</feature>
<dbReference type="EMBL" id="JADCUA010000049">
    <property type="protein sequence ID" value="KAH9828711.1"/>
    <property type="molecule type" value="Genomic_DNA"/>
</dbReference>
<feature type="region of interest" description="Disordered" evidence="1">
    <location>
        <begin position="479"/>
        <end position="562"/>
    </location>
</feature>
<keyword evidence="3" id="KW-1185">Reference proteome</keyword>
<feature type="compositionally biased region" description="Basic and acidic residues" evidence="1">
    <location>
        <begin position="966"/>
        <end position="980"/>
    </location>
</feature>
<feature type="compositionally biased region" description="Pro residues" evidence="1">
    <location>
        <begin position="1112"/>
        <end position="1122"/>
    </location>
</feature>
<feature type="compositionally biased region" description="Basic and acidic residues" evidence="1">
    <location>
        <begin position="800"/>
        <end position="838"/>
    </location>
</feature>
<feature type="compositionally biased region" description="Pro residues" evidence="1">
    <location>
        <begin position="846"/>
        <end position="858"/>
    </location>
</feature>
<gene>
    <name evidence="2" type="ORF">C8Q71DRAFT_728497</name>
</gene>
<dbReference type="Proteomes" id="UP000814176">
    <property type="component" value="Unassembled WGS sequence"/>
</dbReference>
<proteinExistence type="predicted"/>
<feature type="compositionally biased region" description="Basic and acidic residues" evidence="1">
    <location>
        <begin position="274"/>
        <end position="283"/>
    </location>
</feature>
<reference evidence="2 3" key="1">
    <citation type="journal article" date="2021" name="Environ. Microbiol.">
        <title>Gene family expansions and transcriptome signatures uncover fungal adaptations to wood decay.</title>
        <authorList>
            <person name="Hage H."/>
            <person name="Miyauchi S."/>
            <person name="Viragh M."/>
            <person name="Drula E."/>
            <person name="Min B."/>
            <person name="Chaduli D."/>
            <person name="Navarro D."/>
            <person name="Favel A."/>
            <person name="Norest M."/>
            <person name="Lesage-Meessen L."/>
            <person name="Balint B."/>
            <person name="Merenyi Z."/>
            <person name="de Eugenio L."/>
            <person name="Morin E."/>
            <person name="Martinez A.T."/>
            <person name="Baldrian P."/>
            <person name="Stursova M."/>
            <person name="Martinez M.J."/>
            <person name="Novotny C."/>
            <person name="Magnuson J.K."/>
            <person name="Spatafora J.W."/>
            <person name="Maurice S."/>
            <person name="Pangilinan J."/>
            <person name="Andreopoulos W."/>
            <person name="LaButti K."/>
            <person name="Hundley H."/>
            <person name="Na H."/>
            <person name="Kuo A."/>
            <person name="Barry K."/>
            <person name="Lipzen A."/>
            <person name="Henrissat B."/>
            <person name="Riley R."/>
            <person name="Ahrendt S."/>
            <person name="Nagy L.G."/>
            <person name="Grigoriev I.V."/>
            <person name="Martin F."/>
            <person name="Rosso M.N."/>
        </authorList>
    </citation>
    <scope>NUCLEOTIDE SEQUENCE [LARGE SCALE GENOMIC DNA]</scope>
    <source>
        <strain evidence="2 3">CIRM-BRFM 1785</strain>
    </source>
</reference>
<feature type="compositionally biased region" description="Basic and acidic residues" evidence="1">
    <location>
        <begin position="875"/>
        <end position="889"/>
    </location>
</feature>
<evidence type="ECO:0000313" key="2">
    <source>
        <dbReference type="EMBL" id="KAH9828711.1"/>
    </source>
</evidence>
<feature type="region of interest" description="Disordered" evidence="1">
    <location>
        <begin position="389"/>
        <end position="425"/>
    </location>
</feature>
<dbReference type="GeneID" id="72002691"/>
<comment type="caution">
    <text evidence="2">The sequence shown here is derived from an EMBL/GenBank/DDBJ whole genome shotgun (WGS) entry which is preliminary data.</text>
</comment>
<protein>
    <submittedName>
        <fullName evidence="2">Uncharacterized protein</fullName>
    </submittedName>
</protein>
<feature type="region of interest" description="Disordered" evidence="1">
    <location>
        <begin position="274"/>
        <end position="342"/>
    </location>
</feature>
<name>A0ABQ8JXJ2_9APHY</name>
<feature type="compositionally biased region" description="Low complexity" evidence="1">
    <location>
        <begin position="1541"/>
        <end position="1554"/>
    </location>
</feature>
<feature type="compositionally biased region" description="Basic and acidic residues" evidence="1">
    <location>
        <begin position="518"/>
        <end position="527"/>
    </location>
</feature>
<feature type="compositionally biased region" description="Low complexity" evidence="1">
    <location>
        <begin position="945"/>
        <end position="961"/>
    </location>
</feature>
<feature type="compositionally biased region" description="Polar residues" evidence="1">
    <location>
        <begin position="390"/>
        <end position="405"/>
    </location>
</feature>
<evidence type="ECO:0000256" key="1">
    <source>
        <dbReference type="SAM" id="MobiDB-lite"/>
    </source>
</evidence>
<feature type="region of interest" description="Disordered" evidence="1">
    <location>
        <begin position="718"/>
        <end position="1122"/>
    </location>
</feature>
<feature type="compositionally biased region" description="Low complexity" evidence="1">
    <location>
        <begin position="1658"/>
        <end position="1670"/>
    </location>
</feature>
<feature type="region of interest" description="Disordered" evidence="1">
    <location>
        <begin position="1473"/>
        <end position="1686"/>
    </location>
</feature>
<feature type="compositionally biased region" description="Low complexity" evidence="1">
    <location>
        <begin position="1370"/>
        <end position="1384"/>
    </location>
</feature>